<sequence>MSATLPRSPSTRARLLRLAAAIVAPALLLGAASVALADDAATARAAAEAAKIVEAHRGTPEFWAPPAFDSTPARGKTVWWISDYKTNILKQWALQGETAAAEAGLKFHLYDGGGSVPEQVRGFELAIAAKADAIVLGTGYPAVAFTAQVAQAKAAGIPVFSINSHPLGPDAPPRVDGHVADISYDYPAAGRLLADWFVADSGGKGHVLLVDITGLPSAGWTLDGFRAETKRLGVPVTISEAATSLGPSVQTDLANLAGTSLLRDPSIGYIIPPFDDFALFIQTGLSQAGASGAKVKTAGFNAVLTQVGNLKRGGTQLAIDLGGPNQWFSYAVIDNVLRVLSGQPAIHDYRIGYKVFDHENTQSIDATREVATDWYGVDYGARFKELWGAK</sequence>
<dbReference type="Gene3D" id="3.40.50.2300">
    <property type="match status" value="2"/>
</dbReference>
<dbReference type="GO" id="GO:0030288">
    <property type="term" value="C:outer membrane-bounded periplasmic space"/>
    <property type="evidence" value="ECO:0007669"/>
    <property type="project" value="TreeGrafter"/>
</dbReference>
<dbReference type="PANTHER" id="PTHR30036:SF7">
    <property type="entry name" value="ABC TRANSPORTER PERIPLASMIC-BINDING PROTEIN YPHF"/>
    <property type="match status" value="1"/>
</dbReference>
<comment type="similarity">
    <text evidence="2">Belongs to the bacterial solute-binding protein 2 family.</text>
</comment>
<dbReference type="InterPro" id="IPR028082">
    <property type="entry name" value="Peripla_BP_I"/>
</dbReference>
<dbReference type="InterPro" id="IPR006311">
    <property type="entry name" value="TAT_signal"/>
</dbReference>
<keyword evidence="6" id="KW-1185">Reference proteome</keyword>
<feature type="chain" id="PRO_5040856028" evidence="3">
    <location>
        <begin position="38"/>
        <end position="390"/>
    </location>
</feature>
<dbReference type="AlphaFoldDB" id="A0A9X3IMS3"/>
<evidence type="ECO:0000256" key="2">
    <source>
        <dbReference type="ARBA" id="ARBA00007639"/>
    </source>
</evidence>
<proteinExistence type="inferred from homology"/>
<organism evidence="5 6">
    <name type="scientific">Kaistia nematophila</name>
    <dbReference type="NCBI Taxonomy" id="2994654"/>
    <lineage>
        <taxon>Bacteria</taxon>
        <taxon>Pseudomonadati</taxon>
        <taxon>Pseudomonadota</taxon>
        <taxon>Alphaproteobacteria</taxon>
        <taxon>Hyphomicrobiales</taxon>
        <taxon>Kaistiaceae</taxon>
        <taxon>Kaistia</taxon>
    </lineage>
</organism>
<dbReference type="PROSITE" id="PS51318">
    <property type="entry name" value="TAT"/>
    <property type="match status" value="1"/>
</dbReference>
<dbReference type="InterPro" id="IPR025997">
    <property type="entry name" value="SBP_2_dom"/>
</dbReference>
<dbReference type="Pfam" id="PF13407">
    <property type="entry name" value="Peripla_BP_4"/>
    <property type="match status" value="1"/>
</dbReference>
<keyword evidence="3" id="KW-0732">Signal</keyword>
<reference evidence="5" key="1">
    <citation type="submission" date="2022-11" db="EMBL/GenBank/DDBJ databases">
        <title>Biodiversity and phylogenetic relationships of bacteria.</title>
        <authorList>
            <person name="Machado R.A.R."/>
            <person name="Bhat A."/>
            <person name="Loulou A."/>
            <person name="Kallel S."/>
        </authorList>
    </citation>
    <scope>NUCLEOTIDE SEQUENCE</scope>
    <source>
        <strain evidence="5">K-TC2</strain>
    </source>
</reference>
<dbReference type="Proteomes" id="UP001144805">
    <property type="component" value="Unassembled WGS sequence"/>
</dbReference>
<evidence type="ECO:0000313" key="5">
    <source>
        <dbReference type="EMBL" id="MCX5572119.1"/>
    </source>
</evidence>
<gene>
    <name evidence="5" type="ORF">OSH07_23155</name>
</gene>
<dbReference type="RefSeq" id="WP_266341080.1">
    <property type="nucleotide sequence ID" value="NZ_JAPKNK010000014.1"/>
</dbReference>
<name>A0A9X3IMS3_9HYPH</name>
<feature type="signal peptide" evidence="3">
    <location>
        <begin position="1"/>
        <end position="37"/>
    </location>
</feature>
<dbReference type="EMBL" id="JAPKNK010000014">
    <property type="protein sequence ID" value="MCX5572119.1"/>
    <property type="molecule type" value="Genomic_DNA"/>
</dbReference>
<dbReference type="InterPro" id="IPR050555">
    <property type="entry name" value="Bact_Solute-Bind_Prot2"/>
</dbReference>
<protein>
    <submittedName>
        <fullName evidence="5">Substrate-binding domain-containing protein</fullName>
    </submittedName>
</protein>
<accession>A0A9X3IMS3</accession>
<dbReference type="SUPFAM" id="SSF53822">
    <property type="entry name" value="Periplasmic binding protein-like I"/>
    <property type="match status" value="1"/>
</dbReference>
<evidence type="ECO:0000259" key="4">
    <source>
        <dbReference type="Pfam" id="PF13407"/>
    </source>
</evidence>
<dbReference type="PANTHER" id="PTHR30036">
    <property type="entry name" value="D-XYLOSE-BINDING PERIPLASMIC PROTEIN"/>
    <property type="match status" value="1"/>
</dbReference>
<dbReference type="GO" id="GO:0030246">
    <property type="term" value="F:carbohydrate binding"/>
    <property type="evidence" value="ECO:0007669"/>
    <property type="project" value="TreeGrafter"/>
</dbReference>
<evidence type="ECO:0000313" key="6">
    <source>
        <dbReference type="Proteomes" id="UP001144805"/>
    </source>
</evidence>
<evidence type="ECO:0000256" key="1">
    <source>
        <dbReference type="ARBA" id="ARBA00004418"/>
    </source>
</evidence>
<feature type="domain" description="Periplasmic binding protein" evidence="4">
    <location>
        <begin position="91"/>
        <end position="343"/>
    </location>
</feature>
<evidence type="ECO:0000256" key="3">
    <source>
        <dbReference type="SAM" id="SignalP"/>
    </source>
</evidence>
<comment type="subcellular location">
    <subcellularLocation>
        <location evidence="1">Periplasm</location>
    </subcellularLocation>
</comment>
<comment type="caution">
    <text evidence="5">The sequence shown here is derived from an EMBL/GenBank/DDBJ whole genome shotgun (WGS) entry which is preliminary data.</text>
</comment>